<evidence type="ECO:0000313" key="3">
    <source>
        <dbReference type="EMBL" id="TNK89986.1"/>
    </source>
</evidence>
<organism evidence="3 4">
    <name type="scientific">Fructilactobacillus sanfranciscensis</name>
    <name type="common">Lactobacillus sanfranciscensis</name>
    <dbReference type="NCBI Taxonomy" id="1625"/>
    <lineage>
        <taxon>Bacteria</taxon>
        <taxon>Bacillati</taxon>
        <taxon>Bacillota</taxon>
        <taxon>Bacilli</taxon>
        <taxon>Lactobacillales</taxon>
        <taxon>Lactobacillaceae</taxon>
        <taxon>Fructilactobacillus</taxon>
    </lineage>
</organism>
<comment type="function">
    <text evidence="1">Involved in the transposition of the insertion sequence.</text>
</comment>
<dbReference type="InterPro" id="IPR012337">
    <property type="entry name" value="RNaseH-like_sf"/>
</dbReference>
<comment type="caution">
    <text evidence="3">The sequence shown here is derived from an EMBL/GenBank/DDBJ whole genome shotgun (WGS) entry which is preliminary data.</text>
</comment>
<dbReference type="InterPro" id="IPR050900">
    <property type="entry name" value="Transposase_IS3/IS150/IS904"/>
</dbReference>
<dbReference type="GO" id="GO:0015074">
    <property type="term" value="P:DNA integration"/>
    <property type="evidence" value="ECO:0007669"/>
    <property type="project" value="InterPro"/>
</dbReference>
<name>A0A5C4TJJ1_FRUSA</name>
<dbReference type="Pfam" id="PF00665">
    <property type="entry name" value="rve"/>
    <property type="match status" value="1"/>
</dbReference>
<dbReference type="InterPro" id="IPR036397">
    <property type="entry name" value="RNaseH_sf"/>
</dbReference>
<dbReference type="PANTHER" id="PTHR46889">
    <property type="entry name" value="TRANSPOSASE INSF FOR INSERTION SEQUENCE IS3B-RELATED"/>
    <property type="match status" value="1"/>
</dbReference>
<evidence type="ECO:0000259" key="2">
    <source>
        <dbReference type="PROSITE" id="PS50994"/>
    </source>
</evidence>
<dbReference type="NCBIfam" id="NF033516">
    <property type="entry name" value="transpos_IS3"/>
    <property type="match status" value="1"/>
</dbReference>
<dbReference type="Pfam" id="PF13333">
    <property type="entry name" value="rve_2"/>
    <property type="match status" value="1"/>
</dbReference>
<evidence type="ECO:0000313" key="4">
    <source>
        <dbReference type="Proteomes" id="UP000313312"/>
    </source>
</evidence>
<sequence length="287" mass="34361">MKAAIINSLRHKYHFKDLLNYWNMPRSTYYYEIKRYEEPDKYETIKNEIKAIYKNSRETYGYRRVFIMLRKKGFKICAQTTRKLMRKLELMPDMYWGKNRKYSSYKGTIGKTAPNILNQKFDEIKPLKVFHTDITEIKMENDKKGYISLIMDEASNEIMGLQVSDSPNFNLVRNTLNELYKNNPCLSGAIIHSDQGFHYQLESYRKWIDKQNVLQSMSRKGNCLDNSPVESQIGLMKKECLYREKIDSLTTLKKVCSDYKKWFNYERISRKKELIPIEYRNKFLKIA</sequence>
<dbReference type="PROSITE" id="PS50994">
    <property type="entry name" value="INTEGRASE"/>
    <property type="match status" value="1"/>
</dbReference>
<accession>A0A5C4TJJ1</accession>
<dbReference type="InterPro" id="IPR001584">
    <property type="entry name" value="Integrase_cat-core"/>
</dbReference>
<evidence type="ECO:0000256" key="1">
    <source>
        <dbReference type="ARBA" id="ARBA00002286"/>
    </source>
</evidence>
<gene>
    <name evidence="3" type="ORF">DID87_05880</name>
</gene>
<protein>
    <submittedName>
        <fullName evidence="3">IS3 family transposase</fullName>
    </submittedName>
</protein>
<dbReference type="AlphaFoldDB" id="A0A5C4TJJ1"/>
<dbReference type="Proteomes" id="UP000313312">
    <property type="component" value="Unassembled WGS sequence"/>
</dbReference>
<reference evidence="3 4" key="1">
    <citation type="submission" date="2018-05" db="EMBL/GenBank/DDBJ databases">
        <title>Lactobacillus sanfranciscensis Ah4 draft denome sequence.</title>
        <authorList>
            <person name="Zhang G."/>
        </authorList>
    </citation>
    <scope>NUCLEOTIDE SEQUENCE [LARGE SCALE GENOMIC DNA]</scope>
    <source>
        <strain evidence="3 4">Ah4</strain>
    </source>
</reference>
<dbReference type="GO" id="GO:0003676">
    <property type="term" value="F:nucleic acid binding"/>
    <property type="evidence" value="ECO:0007669"/>
    <property type="project" value="InterPro"/>
</dbReference>
<dbReference type="SUPFAM" id="SSF53098">
    <property type="entry name" value="Ribonuclease H-like"/>
    <property type="match status" value="1"/>
</dbReference>
<dbReference type="InterPro" id="IPR025948">
    <property type="entry name" value="HTH-like_dom"/>
</dbReference>
<feature type="domain" description="Integrase catalytic" evidence="2">
    <location>
        <begin position="122"/>
        <end position="284"/>
    </location>
</feature>
<dbReference type="PANTHER" id="PTHR46889:SF4">
    <property type="entry name" value="TRANSPOSASE INSO FOR INSERTION SEQUENCE ELEMENT IS911B-RELATED"/>
    <property type="match status" value="1"/>
</dbReference>
<proteinExistence type="predicted"/>
<dbReference type="Gene3D" id="3.30.420.10">
    <property type="entry name" value="Ribonuclease H-like superfamily/Ribonuclease H"/>
    <property type="match status" value="1"/>
</dbReference>
<dbReference type="EMBL" id="QFCR01000022">
    <property type="protein sequence ID" value="TNK89986.1"/>
    <property type="molecule type" value="Genomic_DNA"/>
</dbReference>
<dbReference type="Pfam" id="PF13276">
    <property type="entry name" value="HTH_21"/>
    <property type="match status" value="1"/>
</dbReference>
<dbReference type="InterPro" id="IPR048020">
    <property type="entry name" value="Transpos_IS3"/>
</dbReference>